<gene>
    <name evidence="2" type="ORF">BP5796_01230</name>
</gene>
<feature type="compositionally biased region" description="Basic and acidic residues" evidence="1">
    <location>
        <begin position="77"/>
        <end position="97"/>
    </location>
</feature>
<feature type="compositionally biased region" description="Polar residues" evidence="1">
    <location>
        <begin position="127"/>
        <end position="142"/>
    </location>
</feature>
<organism evidence="2 3">
    <name type="scientific">Coleophoma crateriformis</name>
    <dbReference type="NCBI Taxonomy" id="565419"/>
    <lineage>
        <taxon>Eukaryota</taxon>
        <taxon>Fungi</taxon>
        <taxon>Dikarya</taxon>
        <taxon>Ascomycota</taxon>
        <taxon>Pezizomycotina</taxon>
        <taxon>Leotiomycetes</taxon>
        <taxon>Helotiales</taxon>
        <taxon>Dermateaceae</taxon>
        <taxon>Coleophoma</taxon>
    </lineage>
</organism>
<dbReference type="Proteomes" id="UP000256328">
    <property type="component" value="Unassembled WGS sequence"/>
</dbReference>
<evidence type="ECO:0000256" key="1">
    <source>
        <dbReference type="SAM" id="MobiDB-lite"/>
    </source>
</evidence>
<evidence type="ECO:0000313" key="3">
    <source>
        <dbReference type="Proteomes" id="UP000256328"/>
    </source>
</evidence>
<keyword evidence="3" id="KW-1185">Reference proteome</keyword>
<dbReference type="AlphaFoldDB" id="A0A3D8SZV7"/>
<protein>
    <submittedName>
        <fullName evidence="2">Uncharacterized protein</fullName>
    </submittedName>
</protein>
<feature type="region of interest" description="Disordered" evidence="1">
    <location>
        <begin position="1"/>
        <end position="45"/>
    </location>
</feature>
<sequence length="211" mass="22638">MDVRAPNPKNTASDPVSDAQHRLQPLQQGPPGDKSEQGSVSATEPFTTRRIGWLLSNVGSCCSARHSSSTSNASTLKDGKARRDGAKQHTDPRRYRPDGSFYQGLLSADISPLVGAHHAETDEGTTHRSATSGRGTVCTGRSVTRGHGRDTNFVQSADTREAEAKMIWGHLGAQLARLDGQARQGGEGSQHPVFFFAPLGHIRSYCDPIPP</sequence>
<feature type="region of interest" description="Disordered" evidence="1">
    <location>
        <begin position="120"/>
        <end position="151"/>
    </location>
</feature>
<comment type="caution">
    <text evidence="2">The sequence shown here is derived from an EMBL/GenBank/DDBJ whole genome shotgun (WGS) entry which is preliminary data.</text>
</comment>
<accession>A0A3D8SZV7</accession>
<name>A0A3D8SZV7_9HELO</name>
<feature type="compositionally biased region" description="Low complexity" evidence="1">
    <location>
        <begin position="63"/>
        <end position="75"/>
    </location>
</feature>
<dbReference type="EMBL" id="PDLN01000002">
    <property type="protein sequence ID" value="RDW91836.1"/>
    <property type="molecule type" value="Genomic_DNA"/>
</dbReference>
<evidence type="ECO:0000313" key="2">
    <source>
        <dbReference type="EMBL" id="RDW91836.1"/>
    </source>
</evidence>
<proteinExistence type="predicted"/>
<reference evidence="2 3" key="1">
    <citation type="journal article" date="2018" name="IMA Fungus">
        <title>IMA Genome-F 9: Draft genome sequence of Annulohypoxylon stygium, Aspergillus mulundensis, Berkeleyomyces basicola (syn. Thielaviopsis basicola), Ceratocystis smalleyi, two Cercospora beticola strains, Coleophoma cylindrospora, Fusarium fracticaudum, Phialophora cf. hyalina, and Morchella septimelata.</title>
        <authorList>
            <person name="Wingfield B.D."/>
            <person name="Bills G.F."/>
            <person name="Dong Y."/>
            <person name="Huang W."/>
            <person name="Nel W.J."/>
            <person name="Swalarsk-Parry B.S."/>
            <person name="Vaghefi N."/>
            <person name="Wilken P.M."/>
            <person name="An Z."/>
            <person name="de Beer Z.W."/>
            <person name="De Vos L."/>
            <person name="Chen L."/>
            <person name="Duong T.A."/>
            <person name="Gao Y."/>
            <person name="Hammerbacher A."/>
            <person name="Kikkert J.R."/>
            <person name="Li Y."/>
            <person name="Li H."/>
            <person name="Li K."/>
            <person name="Li Q."/>
            <person name="Liu X."/>
            <person name="Ma X."/>
            <person name="Naidoo K."/>
            <person name="Pethybridge S.J."/>
            <person name="Sun J."/>
            <person name="Steenkamp E.T."/>
            <person name="van der Nest M.A."/>
            <person name="van Wyk S."/>
            <person name="Wingfield M.J."/>
            <person name="Xiong C."/>
            <person name="Yue Q."/>
            <person name="Zhang X."/>
        </authorList>
    </citation>
    <scope>NUCLEOTIDE SEQUENCE [LARGE SCALE GENOMIC DNA]</scope>
    <source>
        <strain evidence="2 3">BP5796</strain>
    </source>
</reference>
<feature type="region of interest" description="Disordered" evidence="1">
    <location>
        <begin position="63"/>
        <end position="102"/>
    </location>
</feature>